<organism evidence="10 11">
    <name type="scientific">Alginatibacterium sediminis</name>
    <dbReference type="NCBI Taxonomy" id="2164068"/>
    <lineage>
        <taxon>Bacteria</taxon>
        <taxon>Pseudomonadati</taxon>
        <taxon>Pseudomonadota</taxon>
        <taxon>Gammaproteobacteria</taxon>
        <taxon>Alteromonadales</taxon>
        <taxon>Alteromonadaceae</taxon>
        <taxon>Alginatibacterium</taxon>
    </lineage>
</organism>
<keyword evidence="11" id="KW-1185">Reference proteome</keyword>
<dbReference type="SUPFAM" id="SSF89069">
    <property type="entry name" value="N-terminal, cytoplasmic domain of anti-sigmaE factor RseA"/>
    <property type="match status" value="1"/>
</dbReference>
<evidence type="ECO:0000256" key="4">
    <source>
        <dbReference type="ARBA" id="ARBA00022692"/>
    </source>
</evidence>
<comment type="subcellular location">
    <subcellularLocation>
        <location evidence="7">Cell inner membrane</location>
    </subcellularLocation>
    <subcellularLocation>
        <location evidence="1">Cell membrane</location>
        <topology evidence="1">Single-pass membrane protein</topology>
    </subcellularLocation>
</comment>
<dbReference type="PANTHER" id="PTHR38104">
    <property type="match status" value="1"/>
</dbReference>
<dbReference type="GO" id="GO:0016989">
    <property type="term" value="F:sigma factor antagonist activity"/>
    <property type="evidence" value="ECO:0007669"/>
    <property type="project" value="InterPro"/>
</dbReference>
<dbReference type="Pfam" id="PF03873">
    <property type="entry name" value="RseA_C"/>
    <property type="match status" value="1"/>
</dbReference>
<dbReference type="Pfam" id="PF03872">
    <property type="entry name" value="RseA_N"/>
    <property type="match status" value="1"/>
</dbReference>
<comment type="function">
    <text evidence="7">An anti-sigma factor for extracytoplasmic function (ECF) sigma factor sigma-E (RpoE). ECF sigma factors are held in an inactive form by an anti-sigma factor until released by regulated intramembrane proteolysis (RIP). RIP occurs when an extracytoplasmic signal triggers a concerted proteolytic cascade to transmit information and elicit cellular responses. The membrane-spanning regulatory substrate protein is first cut periplasmically (site-1 protease, S1P, DegS), then within the membrane itself (site-2 protease, S2P, RseP), while cytoplasmic proteases finish degrading the anti-sigma factor, liberating sigma-E.</text>
</comment>
<evidence type="ECO:0000256" key="7">
    <source>
        <dbReference type="PIRNR" id="PIRNR016938"/>
    </source>
</evidence>
<dbReference type="InterPro" id="IPR052383">
    <property type="entry name" value="Anti-sigma-E_RseA-like"/>
</dbReference>
<sequence>MAKFEQLSALIDGQNDEVRFIDEVAKDEELSQRWQNYHLIGDVMRGECAKHVDLDLSSKIAMAIEDEPCIVAPRSQEHSAEPQVGFAIAAFAGLHQRYKKVFSYAGQYAIAASVAVAAIVGVQHYSQVQPNTLGEPVLHTIPIGGGVSPVSLTTPLNTQEPSQQELLEQNQRINAYLQDHRLHQRIN</sequence>
<dbReference type="PANTHER" id="PTHR38104:SF1">
    <property type="entry name" value="ANTI-SIGMA-E FACTOR RSEA"/>
    <property type="match status" value="1"/>
</dbReference>
<evidence type="ECO:0000259" key="9">
    <source>
        <dbReference type="Pfam" id="PF03873"/>
    </source>
</evidence>
<dbReference type="CDD" id="cd16328">
    <property type="entry name" value="RseA_N"/>
    <property type="match status" value="1"/>
</dbReference>
<feature type="domain" description="Anti sigma-E protein RseA N-terminal" evidence="8">
    <location>
        <begin position="4"/>
        <end position="82"/>
    </location>
</feature>
<dbReference type="OrthoDB" id="6194196at2"/>
<keyword evidence="3 7" id="KW-1003">Cell membrane</keyword>
<dbReference type="AlphaFoldDB" id="A0A420ED54"/>
<keyword evidence="6 7" id="KW-0472">Membrane</keyword>
<evidence type="ECO:0000256" key="1">
    <source>
        <dbReference type="ARBA" id="ARBA00004162"/>
    </source>
</evidence>
<proteinExistence type="inferred from homology"/>
<evidence type="ECO:0000313" key="10">
    <source>
        <dbReference type="EMBL" id="RKF18601.1"/>
    </source>
</evidence>
<evidence type="ECO:0000256" key="3">
    <source>
        <dbReference type="ARBA" id="ARBA00022475"/>
    </source>
</evidence>
<dbReference type="InterPro" id="IPR005572">
    <property type="entry name" value="Anti-sigma_E_RseA_N"/>
</dbReference>
<protein>
    <recommendedName>
        <fullName evidence="7">Anti-sigma-E factor RseA</fullName>
    </recommendedName>
    <alternativeName>
        <fullName evidence="7">Regulator of SigE</fullName>
    </alternativeName>
    <alternativeName>
        <fullName evidence="7">Sigma-E anti-sigma factor RseA</fullName>
    </alternativeName>
    <alternativeName>
        <fullName evidence="7">Sigma-E factor negative regulatory protein</fullName>
    </alternativeName>
</protein>
<feature type="domain" description="Anti sigma-E protein RseA C-terminal" evidence="9">
    <location>
        <begin position="135"/>
        <end position="185"/>
    </location>
</feature>
<comment type="subunit">
    <text evidence="7">Interacts 1:1 with ECF RNA polymerase sigma-E (RpoE); this inhibits the interaction of sigma-E with the RNA polymerase catalytic core and leads to a decreased expression of sigma-E-regulated genes. Interacts with RseB.</text>
</comment>
<evidence type="ECO:0000256" key="2">
    <source>
        <dbReference type="ARBA" id="ARBA00005837"/>
    </source>
</evidence>
<comment type="similarity">
    <text evidence="2 7">Belongs to the RseA family.</text>
</comment>
<gene>
    <name evidence="10" type="ORF">DBZ36_09350</name>
</gene>
<accession>A0A420ED54</accession>
<reference evidence="10 11" key="1">
    <citation type="submission" date="2018-09" db="EMBL/GenBank/DDBJ databases">
        <authorList>
            <person name="Wang Z."/>
        </authorList>
    </citation>
    <scope>NUCLEOTIDE SEQUENCE [LARGE SCALE GENOMIC DNA]</scope>
    <source>
        <strain evidence="10 11">ALS 81</strain>
    </source>
</reference>
<comment type="caution">
    <text evidence="10">The sequence shown here is derived from an EMBL/GenBank/DDBJ whole genome shotgun (WGS) entry which is preliminary data.</text>
</comment>
<dbReference type="EMBL" id="RAQO01000005">
    <property type="protein sequence ID" value="RKF18601.1"/>
    <property type="molecule type" value="Genomic_DNA"/>
</dbReference>
<keyword evidence="7" id="KW-0997">Cell inner membrane</keyword>
<dbReference type="GO" id="GO:0005886">
    <property type="term" value="C:plasma membrane"/>
    <property type="evidence" value="ECO:0007669"/>
    <property type="project" value="UniProtKB-SubCell"/>
</dbReference>
<dbReference type="InterPro" id="IPR005573">
    <property type="entry name" value="Anti-sigma_E_RseA_C"/>
</dbReference>
<dbReference type="InterPro" id="IPR036147">
    <property type="entry name" value="Anti-sigma_E_RseA_N_sf"/>
</dbReference>
<dbReference type="RefSeq" id="WP_120354680.1">
    <property type="nucleotide sequence ID" value="NZ_RAQO01000005.1"/>
</dbReference>
<keyword evidence="4" id="KW-0812">Transmembrane</keyword>
<dbReference type="Gene3D" id="1.10.10.880">
    <property type="entry name" value="Anti sigma-E protein RseA, N-terminal domain"/>
    <property type="match status" value="1"/>
</dbReference>
<evidence type="ECO:0000259" key="8">
    <source>
        <dbReference type="Pfam" id="PF03872"/>
    </source>
</evidence>
<evidence type="ECO:0000256" key="5">
    <source>
        <dbReference type="ARBA" id="ARBA00022989"/>
    </source>
</evidence>
<dbReference type="Proteomes" id="UP000286482">
    <property type="component" value="Unassembled WGS sequence"/>
</dbReference>
<keyword evidence="5" id="KW-1133">Transmembrane helix</keyword>
<dbReference type="InterPro" id="IPR026279">
    <property type="entry name" value="RseA"/>
</dbReference>
<dbReference type="PIRSF" id="PIRSF016938">
    <property type="entry name" value="RseA"/>
    <property type="match status" value="1"/>
</dbReference>
<name>A0A420ED54_9ALTE</name>
<evidence type="ECO:0000256" key="6">
    <source>
        <dbReference type="ARBA" id="ARBA00023136"/>
    </source>
</evidence>
<evidence type="ECO:0000313" key="11">
    <source>
        <dbReference type="Proteomes" id="UP000286482"/>
    </source>
</evidence>